<gene>
    <name evidence="2" type="ORF">F6J89_24600</name>
</gene>
<reference evidence="2" key="1">
    <citation type="submission" date="2019-11" db="EMBL/GenBank/DDBJ databases">
        <title>Genomic insights into an expanded diversity of filamentous marine cyanobacteria reveals the extraordinary biosynthetic potential of Moorea and Okeania.</title>
        <authorList>
            <person name="Ferreira Leao T."/>
            <person name="Wang M."/>
            <person name="Moss N."/>
            <person name="Da Silva R."/>
            <person name="Sanders J."/>
            <person name="Nurk S."/>
            <person name="Gurevich A."/>
            <person name="Humphrey G."/>
            <person name="Reher R."/>
            <person name="Zhu Q."/>
            <person name="Belda-Ferre P."/>
            <person name="Glukhov E."/>
            <person name="Rex R."/>
            <person name="Dorrestein P.C."/>
            <person name="Knight R."/>
            <person name="Pevzner P."/>
            <person name="Gerwick W.H."/>
            <person name="Gerwick L."/>
        </authorList>
    </citation>
    <scope>NUCLEOTIDE SEQUENCE</scope>
    <source>
        <strain evidence="2">SIO1C4</strain>
    </source>
</reference>
<accession>A0A6B3NAT7</accession>
<evidence type="ECO:0000313" key="2">
    <source>
        <dbReference type="EMBL" id="NER30706.1"/>
    </source>
</evidence>
<dbReference type="GO" id="GO:0006935">
    <property type="term" value="P:chemotaxis"/>
    <property type="evidence" value="ECO:0007669"/>
    <property type="project" value="InterPro"/>
</dbReference>
<protein>
    <submittedName>
        <fullName evidence="2">Chemotaxis protein CheW</fullName>
    </submittedName>
</protein>
<sequence>MNNQQSTTQKFIVLKVADYLLALPIVDVLKVVNCPASAYREFKNMGLVQLGRHTIRVLDLQGQFSSGDVSQVSTNPDFLIITRSLEGELWGIGVQETPNLMDLPLENRQSLPKFESQSGFLELVSHSAVVSNSEVTNTIFLLDIKRLLDVINNSHRQSLSNK</sequence>
<dbReference type="InterPro" id="IPR036061">
    <property type="entry name" value="CheW-like_dom_sf"/>
</dbReference>
<dbReference type="EMBL" id="JAAHFQ010000625">
    <property type="protein sequence ID" value="NER30706.1"/>
    <property type="molecule type" value="Genomic_DNA"/>
</dbReference>
<dbReference type="GO" id="GO:0007165">
    <property type="term" value="P:signal transduction"/>
    <property type="evidence" value="ECO:0007669"/>
    <property type="project" value="InterPro"/>
</dbReference>
<proteinExistence type="predicted"/>
<comment type="caution">
    <text evidence="2">The sequence shown here is derived from an EMBL/GenBank/DDBJ whole genome shotgun (WGS) entry which is preliminary data.</text>
</comment>
<dbReference type="AlphaFoldDB" id="A0A6B3NAT7"/>
<dbReference type="SUPFAM" id="SSF50341">
    <property type="entry name" value="CheW-like"/>
    <property type="match status" value="1"/>
</dbReference>
<evidence type="ECO:0000259" key="1">
    <source>
        <dbReference type="Pfam" id="PF01584"/>
    </source>
</evidence>
<feature type="domain" description="CheW-like" evidence="1">
    <location>
        <begin position="11"/>
        <end position="149"/>
    </location>
</feature>
<dbReference type="InterPro" id="IPR002545">
    <property type="entry name" value="CheW-lke_dom"/>
</dbReference>
<name>A0A6B3NAT7_9CYAN</name>
<organism evidence="2">
    <name type="scientific">Symploca sp. SIO1C4</name>
    <dbReference type="NCBI Taxonomy" id="2607765"/>
    <lineage>
        <taxon>Bacteria</taxon>
        <taxon>Bacillati</taxon>
        <taxon>Cyanobacteriota</taxon>
        <taxon>Cyanophyceae</taxon>
        <taxon>Coleofasciculales</taxon>
        <taxon>Coleofasciculaceae</taxon>
        <taxon>Symploca</taxon>
    </lineage>
</organism>
<dbReference type="Pfam" id="PF01584">
    <property type="entry name" value="CheW"/>
    <property type="match status" value="1"/>
</dbReference>